<evidence type="ECO:0000313" key="2">
    <source>
        <dbReference type="EMBL" id="GAH27182.1"/>
    </source>
</evidence>
<dbReference type="SUPFAM" id="SSF69786">
    <property type="entry name" value="YggU-like"/>
    <property type="match status" value="1"/>
</dbReference>
<reference evidence="2" key="1">
    <citation type="journal article" date="2014" name="Front. Microbiol.">
        <title>High frequency of phylogenetically diverse reductive dehalogenase-homologous genes in deep subseafloor sedimentary metagenomes.</title>
        <authorList>
            <person name="Kawai M."/>
            <person name="Futagami T."/>
            <person name="Toyoda A."/>
            <person name="Takaki Y."/>
            <person name="Nishi S."/>
            <person name="Hori S."/>
            <person name="Arai W."/>
            <person name="Tsubouchi T."/>
            <person name="Morono Y."/>
            <person name="Uchiyama I."/>
            <person name="Ito T."/>
            <person name="Fujiyama A."/>
            <person name="Inagaki F."/>
            <person name="Takami H."/>
        </authorList>
    </citation>
    <scope>NUCLEOTIDE SEQUENCE</scope>
    <source>
        <strain evidence="2">Expedition CK06-06</strain>
    </source>
</reference>
<dbReference type="PANTHER" id="PTHR13420">
    <property type="entry name" value="UPF0235 PROTEIN C15ORF40"/>
    <property type="match status" value="1"/>
</dbReference>
<name>X1E3Q8_9ZZZZ</name>
<comment type="similarity">
    <text evidence="1">Belongs to the UPF0235 family.</text>
</comment>
<dbReference type="AlphaFoldDB" id="X1E3Q8"/>
<evidence type="ECO:0000256" key="1">
    <source>
        <dbReference type="ARBA" id="ARBA00010364"/>
    </source>
</evidence>
<accession>X1E3Q8</accession>
<organism evidence="2">
    <name type="scientific">marine sediment metagenome</name>
    <dbReference type="NCBI Taxonomy" id="412755"/>
    <lineage>
        <taxon>unclassified sequences</taxon>
        <taxon>metagenomes</taxon>
        <taxon>ecological metagenomes</taxon>
    </lineage>
</organism>
<dbReference type="InterPro" id="IPR003746">
    <property type="entry name" value="DUF167"/>
</dbReference>
<dbReference type="Pfam" id="PF02594">
    <property type="entry name" value="DUF167"/>
    <property type="match status" value="1"/>
</dbReference>
<dbReference type="InterPro" id="IPR036591">
    <property type="entry name" value="YggU-like_sf"/>
</dbReference>
<dbReference type="GO" id="GO:0005737">
    <property type="term" value="C:cytoplasm"/>
    <property type="evidence" value="ECO:0007669"/>
    <property type="project" value="TreeGrafter"/>
</dbReference>
<dbReference type="HAMAP" id="MF_00634">
    <property type="entry name" value="UPF0235"/>
    <property type="match status" value="1"/>
</dbReference>
<dbReference type="NCBIfam" id="TIGR00251">
    <property type="entry name" value="DUF167 family protein"/>
    <property type="match status" value="1"/>
</dbReference>
<dbReference type="EMBL" id="BARU01003764">
    <property type="protein sequence ID" value="GAH27182.1"/>
    <property type="molecule type" value="Genomic_DNA"/>
</dbReference>
<dbReference type="SMART" id="SM01152">
    <property type="entry name" value="DUF167"/>
    <property type="match status" value="1"/>
</dbReference>
<dbReference type="PANTHER" id="PTHR13420:SF7">
    <property type="entry name" value="UPF0235 PROTEIN C15ORF40"/>
    <property type="match status" value="1"/>
</dbReference>
<protein>
    <submittedName>
        <fullName evidence="2">Uncharacterized protein</fullName>
    </submittedName>
</protein>
<sequence length="95" mass="10574">MISLRLMKTETIKLIVKPNSTATGVYGIYMNRIKIKLAAAPEKGKANKELINFISDRAGVHKKNIKIIAGEKSIYKEISIKSDKNLNLTSRLLSS</sequence>
<proteinExistence type="inferred from homology"/>
<gene>
    <name evidence="2" type="ORF">S03H2_07942</name>
</gene>
<dbReference type="Gene3D" id="3.30.1200.10">
    <property type="entry name" value="YggU-like"/>
    <property type="match status" value="1"/>
</dbReference>
<comment type="caution">
    <text evidence="2">The sequence shown here is derived from an EMBL/GenBank/DDBJ whole genome shotgun (WGS) entry which is preliminary data.</text>
</comment>